<evidence type="ECO:0000313" key="9">
    <source>
        <dbReference type="Proteomes" id="UP000539372"/>
    </source>
</evidence>
<feature type="transmembrane region" description="Helical" evidence="6">
    <location>
        <begin position="12"/>
        <end position="32"/>
    </location>
</feature>
<dbReference type="EMBL" id="JABBNT010000002">
    <property type="protein sequence ID" value="NMM43905.1"/>
    <property type="molecule type" value="Genomic_DNA"/>
</dbReference>
<keyword evidence="2 6" id="KW-1003">Cell membrane</keyword>
<dbReference type="RefSeq" id="WP_169624225.1">
    <property type="nucleotide sequence ID" value="NZ_JABBNT010000002.1"/>
</dbReference>
<feature type="transmembrane region" description="Helical" evidence="6">
    <location>
        <begin position="52"/>
        <end position="71"/>
    </location>
</feature>
<name>A0A7Y0DYG7_9PROT</name>
<keyword evidence="4 6" id="KW-1133">Transmembrane helix</keyword>
<dbReference type="GO" id="GO:0005886">
    <property type="term" value="C:plasma membrane"/>
    <property type="evidence" value="ECO:0007669"/>
    <property type="project" value="UniProtKB-SubCell"/>
</dbReference>
<reference evidence="8 9" key="1">
    <citation type="submission" date="2020-04" db="EMBL/GenBank/DDBJ databases">
        <title>Rhodospirillaceae bacterium KN72 isolated from deep sea.</title>
        <authorList>
            <person name="Zhang D.-C."/>
        </authorList>
    </citation>
    <scope>NUCLEOTIDE SEQUENCE [LARGE SCALE GENOMIC DNA]</scope>
    <source>
        <strain evidence="8 9">KN72</strain>
    </source>
</reference>
<dbReference type="AlphaFoldDB" id="A0A7Y0DYG7"/>
<keyword evidence="9" id="KW-1185">Reference proteome</keyword>
<sequence>MGTKRNIFSQRLTRLAALIIAALAVALFLLYFGQDDQGFSESLIAVLDRHPLIGPVILVLIMVFAVVVSPIPSAPITLAAGAAYGHFWGTIYALVGAEIGALIAFEIARRFARVPTREWISGRSIPVLTSKSQIGLSAMVLLTRLLPAVSFDVVSYAAGLTEIHRRWFAISTLFGMVPATFLLSHAGAGIRASEGGMIDILFALGALGLLTIGGILFNTRRNR</sequence>
<keyword evidence="3 6" id="KW-0812">Transmembrane</keyword>
<comment type="similarity">
    <text evidence="6">Belongs to the TVP38/TMEM64 family.</text>
</comment>
<dbReference type="InterPro" id="IPR015414">
    <property type="entry name" value="TMEM64"/>
</dbReference>
<evidence type="ECO:0000256" key="5">
    <source>
        <dbReference type="ARBA" id="ARBA00023136"/>
    </source>
</evidence>
<feature type="transmembrane region" description="Helical" evidence="6">
    <location>
        <begin position="134"/>
        <end position="155"/>
    </location>
</feature>
<feature type="domain" description="VTT" evidence="7">
    <location>
        <begin position="71"/>
        <end position="188"/>
    </location>
</feature>
<dbReference type="PANTHER" id="PTHR12677:SF59">
    <property type="entry name" value="GOLGI APPARATUS MEMBRANE PROTEIN TVP38-RELATED"/>
    <property type="match status" value="1"/>
</dbReference>
<comment type="caution">
    <text evidence="8">The sequence shown here is derived from an EMBL/GenBank/DDBJ whole genome shotgun (WGS) entry which is preliminary data.</text>
</comment>
<dbReference type="Pfam" id="PF09335">
    <property type="entry name" value="VTT_dom"/>
    <property type="match status" value="1"/>
</dbReference>
<protein>
    <recommendedName>
        <fullName evidence="6">TVP38/TMEM64 family membrane protein</fullName>
    </recommendedName>
</protein>
<evidence type="ECO:0000256" key="4">
    <source>
        <dbReference type="ARBA" id="ARBA00022989"/>
    </source>
</evidence>
<evidence type="ECO:0000259" key="7">
    <source>
        <dbReference type="Pfam" id="PF09335"/>
    </source>
</evidence>
<feature type="transmembrane region" description="Helical" evidence="6">
    <location>
        <begin position="167"/>
        <end position="188"/>
    </location>
</feature>
<dbReference type="Proteomes" id="UP000539372">
    <property type="component" value="Unassembled WGS sequence"/>
</dbReference>
<organism evidence="8 9">
    <name type="scientific">Pacificispira spongiicola</name>
    <dbReference type="NCBI Taxonomy" id="2729598"/>
    <lineage>
        <taxon>Bacteria</taxon>
        <taxon>Pseudomonadati</taxon>
        <taxon>Pseudomonadota</taxon>
        <taxon>Alphaproteobacteria</taxon>
        <taxon>Rhodospirillales</taxon>
        <taxon>Rhodospirillaceae</taxon>
        <taxon>Pacificispira</taxon>
    </lineage>
</organism>
<dbReference type="InterPro" id="IPR032816">
    <property type="entry name" value="VTT_dom"/>
</dbReference>
<evidence type="ECO:0000256" key="2">
    <source>
        <dbReference type="ARBA" id="ARBA00022475"/>
    </source>
</evidence>
<evidence type="ECO:0000256" key="6">
    <source>
        <dbReference type="RuleBase" id="RU366058"/>
    </source>
</evidence>
<keyword evidence="5 6" id="KW-0472">Membrane</keyword>
<gene>
    <name evidence="8" type="ORF">HH303_05425</name>
</gene>
<evidence type="ECO:0000256" key="3">
    <source>
        <dbReference type="ARBA" id="ARBA00022692"/>
    </source>
</evidence>
<feature type="transmembrane region" description="Helical" evidence="6">
    <location>
        <begin position="200"/>
        <end position="217"/>
    </location>
</feature>
<comment type="subcellular location">
    <subcellularLocation>
        <location evidence="1 6">Cell membrane</location>
        <topology evidence="1 6">Multi-pass membrane protein</topology>
    </subcellularLocation>
</comment>
<accession>A0A7Y0DYG7</accession>
<proteinExistence type="inferred from homology"/>
<evidence type="ECO:0000256" key="1">
    <source>
        <dbReference type="ARBA" id="ARBA00004651"/>
    </source>
</evidence>
<feature type="transmembrane region" description="Helical" evidence="6">
    <location>
        <begin position="83"/>
        <end position="105"/>
    </location>
</feature>
<evidence type="ECO:0000313" key="8">
    <source>
        <dbReference type="EMBL" id="NMM43905.1"/>
    </source>
</evidence>
<dbReference type="PANTHER" id="PTHR12677">
    <property type="entry name" value="GOLGI APPARATUS MEMBRANE PROTEIN TVP38-RELATED"/>
    <property type="match status" value="1"/>
</dbReference>